<sequence>LAEYSTYLKLGTTALVIDMTEVSFLSATGLSVLVAAREETRRAGIELRLVASRREVLRPLQVTDLIADFDIYLTIAEAQGGGGRR</sequence>
<dbReference type="InterPro" id="IPR002645">
    <property type="entry name" value="STAS_dom"/>
</dbReference>
<dbReference type="CDD" id="cd07043">
    <property type="entry name" value="STAS_anti-anti-sigma_factors"/>
    <property type="match status" value="1"/>
</dbReference>
<protein>
    <submittedName>
        <fullName evidence="2">STAS domain-containing protein</fullName>
    </submittedName>
</protein>
<dbReference type="SUPFAM" id="SSF52091">
    <property type="entry name" value="SpoIIaa-like"/>
    <property type="match status" value="1"/>
</dbReference>
<accession>A0ABW3MAJ0</accession>
<dbReference type="Proteomes" id="UP001597045">
    <property type="component" value="Unassembled WGS sequence"/>
</dbReference>
<keyword evidence="3" id="KW-1185">Reference proteome</keyword>
<name>A0ABW3MAJ0_9PSEU</name>
<feature type="domain" description="STAS" evidence="1">
    <location>
        <begin position="1"/>
        <end position="82"/>
    </location>
</feature>
<dbReference type="Gene3D" id="3.30.750.24">
    <property type="entry name" value="STAS domain"/>
    <property type="match status" value="1"/>
</dbReference>
<reference evidence="3" key="1">
    <citation type="journal article" date="2019" name="Int. J. Syst. Evol. Microbiol.">
        <title>The Global Catalogue of Microorganisms (GCM) 10K type strain sequencing project: providing services to taxonomists for standard genome sequencing and annotation.</title>
        <authorList>
            <consortium name="The Broad Institute Genomics Platform"/>
            <consortium name="The Broad Institute Genome Sequencing Center for Infectious Disease"/>
            <person name="Wu L."/>
            <person name="Ma J."/>
        </authorList>
    </citation>
    <scope>NUCLEOTIDE SEQUENCE [LARGE SCALE GENOMIC DNA]</scope>
    <source>
        <strain evidence="3">JCM 31486</strain>
    </source>
</reference>
<dbReference type="InterPro" id="IPR036513">
    <property type="entry name" value="STAS_dom_sf"/>
</dbReference>
<gene>
    <name evidence="2" type="ORF">ACFQ1S_16100</name>
</gene>
<evidence type="ECO:0000259" key="1">
    <source>
        <dbReference type="PROSITE" id="PS50801"/>
    </source>
</evidence>
<evidence type="ECO:0000313" key="2">
    <source>
        <dbReference type="EMBL" id="MFD1046957.1"/>
    </source>
</evidence>
<comment type="caution">
    <text evidence="2">The sequence shown here is derived from an EMBL/GenBank/DDBJ whole genome shotgun (WGS) entry which is preliminary data.</text>
</comment>
<organism evidence="2 3">
    <name type="scientific">Kibdelosporangium lantanae</name>
    <dbReference type="NCBI Taxonomy" id="1497396"/>
    <lineage>
        <taxon>Bacteria</taxon>
        <taxon>Bacillati</taxon>
        <taxon>Actinomycetota</taxon>
        <taxon>Actinomycetes</taxon>
        <taxon>Pseudonocardiales</taxon>
        <taxon>Pseudonocardiaceae</taxon>
        <taxon>Kibdelosporangium</taxon>
    </lineage>
</organism>
<dbReference type="PANTHER" id="PTHR33495:SF2">
    <property type="entry name" value="ANTI-SIGMA FACTOR ANTAGONIST TM_1081-RELATED"/>
    <property type="match status" value="1"/>
</dbReference>
<dbReference type="EMBL" id="JBHTIS010000862">
    <property type="protein sequence ID" value="MFD1046957.1"/>
    <property type="molecule type" value="Genomic_DNA"/>
</dbReference>
<dbReference type="PANTHER" id="PTHR33495">
    <property type="entry name" value="ANTI-SIGMA FACTOR ANTAGONIST TM_1081-RELATED-RELATED"/>
    <property type="match status" value="1"/>
</dbReference>
<feature type="non-terminal residue" evidence="2">
    <location>
        <position position="1"/>
    </location>
</feature>
<dbReference type="PROSITE" id="PS50801">
    <property type="entry name" value="STAS"/>
    <property type="match status" value="1"/>
</dbReference>
<evidence type="ECO:0000313" key="3">
    <source>
        <dbReference type="Proteomes" id="UP001597045"/>
    </source>
</evidence>
<proteinExistence type="predicted"/>
<dbReference type="Pfam" id="PF01740">
    <property type="entry name" value="STAS"/>
    <property type="match status" value="1"/>
</dbReference>